<dbReference type="InterPro" id="IPR014710">
    <property type="entry name" value="RmlC-like_jellyroll"/>
</dbReference>
<feature type="domain" description="Cupin type-2" evidence="2">
    <location>
        <begin position="75"/>
        <end position="130"/>
    </location>
</feature>
<dbReference type="EMBL" id="VLJN01000025">
    <property type="protein sequence ID" value="TWG83336.1"/>
    <property type="molecule type" value="Genomic_DNA"/>
</dbReference>
<evidence type="ECO:0000256" key="1">
    <source>
        <dbReference type="SAM" id="MobiDB-lite"/>
    </source>
</evidence>
<reference evidence="3 4" key="1">
    <citation type="submission" date="2019-07" db="EMBL/GenBank/DDBJ databases">
        <title>Genome sequencing of lignin-degrading bacterial isolates.</title>
        <authorList>
            <person name="Gladden J."/>
        </authorList>
    </citation>
    <scope>NUCLEOTIDE SEQUENCE [LARGE SCALE GENOMIC DNA]</scope>
    <source>
        <strain evidence="3 4">J11</strain>
    </source>
</reference>
<comment type="caution">
    <text evidence="3">The sequence shown here is derived from an EMBL/GenBank/DDBJ whole genome shotgun (WGS) entry which is preliminary data.</text>
</comment>
<evidence type="ECO:0000313" key="3">
    <source>
        <dbReference type="EMBL" id="TWG83336.1"/>
    </source>
</evidence>
<dbReference type="CDD" id="cd06981">
    <property type="entry name" value="cupin_reut_a1446"/>
    <property type="match status" value="1"/>
</dbReference>
<dbReference type="AlphaFoldDB" id="A0A562BDW0"/>
<organism evidence="3 4">
    <name type="scientific">Cupriavidus gilardii J11</name>
    <dbReference type="NCBI Taxonomy" id="936133"/>
    <lineage>
        <taxon>Bacteria</taxon>
        <taxon>Pseudomonadati</taxon>
        <taxon>Pseudomonadota</taxon>
        <taxon>Betaproteobacteria</taxon>
        <taxon>Burkholderiales</taxon>
        <taxon>Burkholderiaceae</taxon>
        <taxon>Cupriavidus</taxon>
    </lineage>
</organism>
<accession>A0A562BDW0</accession>
<dbReference type="InterPro" id="IPR013096">
    <property type="entry name" value="Cupin_2"/>
</dbReference>
<feature type="region of interest" description="Disordered" evidence="1">
    <location>
        <begin position="1"/>
        <end position="30"/>
    </location>
</feature>
<evidence type="ECO:0000313" key="4">
    <source>
        <dbReference type="Proteomes" id="UP000318141"/>
    </source>
</evidence>
<dbReference type="InterPro" id="IPR011051">
    <property type="entry name" value="RmlC_Cupin_sf"/>
</dbReference>
<dbReference type="Pfam" id="PF07883">
    <property type="entry name" value="Cupin_2"/>
    <property type="match status" value="1"/>
</dbReference>
<name>A0A562BDW0_9BURK</name>
<dbReference type="OrthoDB" id="9798585at2"/>
<dbReference type="Gene3D" id="2.60.120.10">
    <property type="entry name" value="Jelly Rolls"/>
    <property type="match status" value="1"/>
</dbReference>
<keyword evidence="4" id="KW-1185">Reference proteome</keyword>
<evidence type="ECO:0000259" key="2">
    <source>
        <dbReference type="Pfam" id="PF07883"/>
    </source>
</evidence>
<proteinExistence type="predicted"/>
<dbReference type="SUPFAM" id="SSF51182">
    <property type="entry name" value="RmlC-like cupins"/>
    <property type="match status" value="1"/>
</dbReference>
<gene>
    <name evidence="3" type="ORF">L602_003100000210</name>
</gene>
<dbReference type="Proteomes" id="UP000318141">
    <property type="component" value="Unassembled WGS sequence"/>
</dbReference>
<sequence length="153" mass="16670">MIVGDDDQPASDPASGQQGLRSPQAPARTGNLFDRLPAARDAEVFTTLLQRAGLRIERIVSHGQASAPDFWYDCPDEEWVVLLRGGAAVWIEGEPAPRVLGVGDWLHLPAHCRHRLHWTDPAQHTVWLAVHSEPADRAHTANTADKGEAPPVG</sequence>
<protein>
    <submittedName>
        <fullName evidence="3">Cupin 2 domain-containing protein</fullName>
    </submittedName>
</protein>